<feature type="compositionally biased region" description="Polar residues" evidence="6">
    <location>
        <begin position="207"/>
        <end position="234"/>
    </location>
</feature>
<feature type="compositionally biased region" description="Low complexity" evidence="6">
    <location>
        <begin position="176"/>
        <end position="206"/>
    </location>
</feature>
<feature type="compositionally biased region" description="Basic and acidic residues" evidence="6">
    <location>
        <begin position="76"/>
        <end position="89"/>
    </location>
</feature>
<evidence type="ECO:0000256" key="3">
    <source>
        <dbReference type="ARBA" id="ARBA00022833"/>
    </source>
</evidence>
<dbReference type="PANTHER" id="PTHR24207:SF2">
    <property type="entry name" value="ZYX102 PROTEIN"/>
    <property type="match status" value="1"/>
</dbReference>
<dbReference type="GO" id="GO:0005925">
    <property type="term" value="C:focal adhesion"/>
    <property type="evidence" value="ECO:0007669"/>
    <property type="project" value="TreeGrafter"/>
</dbReference>
<keyword evidence="4 5" id="KW-0440">LIM domain</keyword>
<feature type="region of interest" description="Disordered" evidence="6">
    <location>
        <begin position="75"/>
        <end position="234"/>
    </location>
</feature>
<reference evidence="9" key="1">
    <citation type="submission" date="2024-02" db="UniProtKB">
        <authorList>
            <consortium name="WormBaseParasite"/>
        </authorList>
    </citation>
    <scope>IDENTIFICATION</scope>
</reference>
<protein>
    <recommendedName>
        <fullName evidence="7">LIM zinc-binding domain-containing protein</fullName>
    </recommendedName>
</protein>
<keyword evidence="3 5" id="KW-0862">Zinc</keyword>
<evidence type="ECO:0000259" key="7">
    <source>
        <dbReference type="PROSITE" id="PS50023"/>
    </source>
</evidence>
<feature type="domain" description="LIM zinc-binding" evidence="7">
    <location>
        <begin position="387"/>
        <end position="448"/>
    </location>
</feature>
<keyword evidence="2" id="KW-0677">Repeat</keyword>
<accession>A0AAF3ENW2</accession>
<dbReference type="SUPFAM" id="SSF57716">
    <property type="entry name" value="Glucocorticoid receptor-like (DNA-binding domain)"/>
    <property type="match status" value="3"/>
</dbReference>
<feature type="region of interest" description="Disordered" evidence="6">
    <location>
        <begin position="290"/>
        <end position="318"/>
    </location>
</feature>
<feature type="compositionally biased region" description="Polar residues" evidence="6">
    <location>
        <begin position="111"/>
        <end position="133"/>
    </location>
</feature>
<evidence type="ECO:0000256" key="5">
    <source>
        <dbReference type="PROSITE-ProRule" id="PRU00125"/>
    </source>
</evidence>
<dbReference type="Gene3D" id="2.10.110.10">
    <property type="entry name" value="Cysteine Rich Protein"/>
    <property type="match status" value="3"/>
</dbReference>
<dbReference type="InterPro" id="IPR001781">
    <property type="entry name" value="Znf_LIM"/>
</dbReference>
<dbReference type="Pfam" id="PF00412">
    <property type="entry name" value="LIM"/>
    <property type="match status" value="3"/>
</dbReference>
<keyword evidence="1 5" id="KW-0479">Metal-binding</keyword>
<dbReference type="WBParaSite" id="MBELARI_LOCUS1575">
    <property type="protein sequence ID" value="MBELARI_LOCUS1575"/>
    <property type="gene ID" value="MBELARI_LOCUS1575"/>
</dbReference>
<sequence>MDSSPPDLYHLLQFTHRTKLVHCLFSSTPPSFLAPSRRPPANLHRRNNNPAPPSSAKTRPSLDAATLQHAAASLRKTVDGEQIRSHQEDLSYGSLAGSNQQLPGRDWPIGAQQQPLGANQSVQQVYATPSRSMPTRPLVDLRGRGDPINVPQYPNASPYKNYNAPTVTIQPPTETSIYSSSQYSIPQRSSPSPNYSQQQQYSQPSPTRNFSQTVTRTSYSTVDSPSNVQPPNYIVTPNNNYIQEKSYNTYANVSPKQAAYGNGNYSTPRSSSPLILDARERIHDFATTTAAEVPSTSKFTQARRSPQPARSVDPGSNLAKQIRDQGLTDRQKYANQFQKSTASRDNDLPFSATALYQQSYRNDEVDALVQRMSHGMHTATNYRTMINICSVCNEEVTNERPGCTAMERIYHVACFKCKKCGNQLAGSSFYNVDNEALCEADYQASLERCTKCGQSIADRLLRACGGTFHTSCFTCSVCDVCLDGVPFTVDPENHVHCVPCYHQRYAPRCAVCTAPIVPREGEKESVRVVAMEKSFHPECYRCEDCGLQLSSKIEGQGCYPIDQHLLCRTCNSNRLRLLSST</sequence>
<feature type="region of interest" description="Disordered" evidence="6">
    <location>
        <begin position="31"/>
        <end position="62"/>
    </location>
</feature>
<organism evidence="8 9">
    <name type="scientific">Mesorhabditis belari</name>
    <dbReference type="NCBI Taxonomy" id="2138241"/>
    <lineage>
        <taxon>Eukaryota</taxon>
        <taxon>Metazoa</taxon>
        <taxon>Ecdysozoa</taxon>
        <taxon>Nematoda</taxon>
        <taxon>Chromadorea</taxon>
        <taxon>Rhabditida</taxon>
        <taxon>Rhabditina</taxon>
        <taxon>Rhabditomorpha</taxon>
        <taxon>Rhabditoidea</taxon>
        <taxon>Rhabditidae</taxon>
        <taxon>Mesorhabditinae</taxon>
        <taxon>Mesorhabditis</taxon>
    </lineage>
</organism>
<evidence type="ECO:0000256" key="2">
    <source>
        <dbReference type="ARBA" id="ARBA00022737"/>
    </source>
</evidence>
<evidence type="ECO:0000313" key="8">
    <source>
        <dbReference type="Proteomes" id="UP000887575"/>
    </source>
</evidence>
<dbReference type="SMART" id="SM00132">
    <property type="entry name" value="LIM"/>
    <property type="match status" value="3"/>
</dbReference>
<evidence type="ECO:0000313" key="9">
    <source>
        <dbReference type="WBParaSite" id="MBELARI_LOCUS1575"/>
    </source>
</evidence>
<feature type="compositionally biased region" description="Polar residues" evidence="6">
    <location>
        <begin position="152"/>
        <end position="175"/>
    </location>
</feature>
<dbReference type="PROSITE" id="PS00478">
    <property type="entry name" value="LIM_DOMAIN_1"/>
    <property type="match status" value="1"/>
</dbReference>
<proteinExistence type="predicted"/>
<name>A0AAF3ENW2_9BILA</name>
<evidence type="ECO:0000256" key="6">
    <source>
        <dbReference type="SAM" id="MobiDB-lite"/>
    </source>
</evidence>
<dbReference type="PROSITE" id="PS50023">
    <property type="entry name" value="LIM_DOMAIN_2"/>
    <property type="match status" value="2"/>
</dbReference>
<dbReference type="AlphaFoldDB" id="A0AAF3ENW2"/>
<dbReference type="GO" id="GO:0098609">
    <property type="term" value="P:cell-cell adhesion"/>
    <property type="evidence" value="ECO:0007669"/>
    <property type="project" value="TreeGrafter"/>
</dbReference>
<evidence type="ECO:0000256" key="1">
    <source>
        <dbReference type="ARBA" id="ARBA00022723"/>
    </source>
</evidence>
<dbReference type="GO" id="GO:0001725">
    <property type="term" value="C:stress fiber"/>
    <property type="evidence" value="ECO:0007669"/>
    <property type="project" value="TreeGrafter"/>
</dbReference>
<keyword evidence="8" id="KW-1185">Reference proteome</keyword>
<dbReference type="Proteomes" id="UP000887575">
    <property type="component" value="Unassembled WGS sequence"/>
</dbReference>
<feature type="domain" description="LIM zinc-binding" evidence="7">
    <location>
        <begin position="507"/>
        <end position="577"/>
    </location>
</feature>
<dbReference type="PANTHER" id="PTHR24207">
    <property type="entry name" value="ZYX102 PROTEIN"/>
    <property type="match status" value="1"/>
</dbReference>
<dbReference type="GO" id="GO:0046872">
    <property type="term" value="F:metal ion binding"/>
    <property type="evidence" value="ECO:0007669"/>
    <property type="project" value="UniProtKB-KW"/>
</dbReference>
<evidence type="ECO:0000256" key="4">
    <source>
        <dbReference type="ARBA" id="ARBA00023038"/>
    </source>
</evidence>
<dbReference type="CDD" id="cd09357">
    <property type="entry name" value="LIM3_Zyxin_like"/>
    <property type="match status" value="1"/>
</dbReference>
<feature type="compositionally biased region" description="Polar residues" evidence="6">
    <location>
        <begin position="290"/>
        <end position="304"/>
    </location>
</feature>
<dbReference type="FunFam" id="2.10.110.10:FF:000057">
    <property type="entry name" value="Zyxin"/>
    <property type="match status" value="1"/>
</dbReference>